<name>A0ABU6VS44_9FABA</name>
<evidence type="ECO:0000313" key="2">
    <source>
        <dbReference type="Proteomes" id="UP001341840"/>
    </source>
</evidence>
<protein>
    <submittedName>
        <fullName evidence="1">Uncharacterized protein</fullName>
    </submittedName>
</protein>
<proteinExistence type="predicted"/>
<dbReference type="EMBL" id="JASCZI010152128">
    <property type="protein sequence ID" value="MED6175468.1"/>
    <property type="molecule type" value="Genomic_DNA"/>
</dbReference>
<accession>A0ABU6VS44</accession>
<organism evidence="1 2">
    <name type="scientific">Stylosanthes scabra</name>
    <dbReference type="NCBI Taxonomy" id="79078"/>
    <lineage>
        <taxon>Eukaryota</taxon>
        <taxon>Viridiplantae</taxon>
        <taxon>Streptophyta</taxon>
        <taxon>Embryophyta</taxon>
        <taxon>Tracheophyta</taxon>
        <taxon>Spermatophyta</taxon>
        <taxon>Magnoliopsida</taxon>
        <taxon>eudicotyledons</taxon>
        <taxon>Gunneridae</taxon>
        <taxon>Pentapetalae</taxon>
        <taxon>rosids</taxon>
        <taxon>fabids</taxon>
        <taxon>Fabales</taxon>
        <taxon>Fabaceae</taxon>
        <taxon>Papilionoideae</taxon>
        <taxon>50 kb inversion clade</taxon>
        <taxon>dalbergioids sensu lato</taxon>
        <taxon>Dalbergieae</taxon>
        <taxon>Pterocarpus clade</taxon>
        <taxon>Stylosanthes</taxon>
    </lineage>
</organism>
<dbReference type="Proteomes" id="UP001341840">
    <property type="component" value="Unassembled WGS sequence"/>
</dbReference>
<keyword evidence="2" id="KW-1185">Reference proteome</keyword>
<reference evidence="1 2" key="1">
    <citation type="journal article" date="2023" name="Plants (Basel)">
        <title>Bridging the Gap: Combining Genomics and Transcriptomics Approaches to Understand Stylosanthes scabra, an Orphan Legume from the Brazilian Caatinga.</title>
        <authorList>
            <person name="Ferreira-Neto J.R.C."/>
            <person name="da Silva M.D."/>
            <person name="Binneck E."/>
            <person name="de Melo N.F."/>
            <person name="da Silva R.H."/>
            <person name="de Melo A.L.T.M."/>
            <person name="Pandolfi V."/>
            <person name="Bustamante F.O."/>
            <person name="Brasileiro-Vidal A.C."/>
            <person name="Benko-Iseppon A.M."/>
        </authorList>
    </citation>
    <scope>NUCLEOTIDE SEQUENCE [LARGE SCALE GENOMIC DNA]</scope>
    <source>
        <tissue evidence="1">Leaves</tissue>
    </source>
</reference>
<evidence type="ECO:0000313" key="1">
    <source>
        <dbReference type="EMBL" id="MED6175468.1"/>
    </source>
</evidence>
<comment type="caution">
    <text evidence="1">The sequence shown here is derived from an EMBL/GenBank/DDBJ whole genome shotgun (WGS) entry which is preliminary data.</text>
</comment>
<gene>
    <name evidence="1" type="ORF">PIB30_078681</name>
</gene>
<sequence>MQDSDSNQGPEQLYVGNGKGVTKELLLKGKAEGGIYSFDNLVVSRISQNPHLTMFSHTPVPSSSATQSSRNVIFTVFNKCSHKTTVNSQLNKTGVSETGFPNPITYTNLYANSDTALPQINLAMTKL</sequence>